<dbReference type="EMBL" id="JAMYQB010000042">
    <property type="protein sequence ID" value="MER9408326.1"/>
    <property type="molecule type" value="Genomic_DNA"/>
</dbReference>
<dbReference type="NCBIfam" id="NF011047">
    <property type="entry name" value="PRK14477.1"/>
    <property type="match status" value="1"/>
</dbReference>
<dbReference type="Pfam" id="PF00148">
    <property type="entry name" value="Oxidored_nitro"/>
    <property type="match status" value="2"/>
</dbReference>
<proteinExistence type="inferred from homology"/>
<evidence type="ECO:0000256" key="8">
    <source>
        <dbReference type="SAM" id="MobiDB-lite"/>
    </source>
</evidence>
<dbReference type="SUPFAM" id="SSF53807">
    <property type="entry name" value="Helical backbone' metal receptor"/>
    <property type="match status" value="2"/>
</dbReference>
<feature type="domain" description="Nitrogenase/oxidoreductase component 1" evidence="9">
    <location>
        <begin position="45"/>
        <end position="444"/>
    </location>
</feature>
<comment type="pathway">
    <text evidence="2">Cofactor biosynthesis; Fe-Mo cofactor biosynthesis.</text>
</comment>
<dbReference type="Gene3D" id="3.40.50.1980">
    <property type="entry name" value="Nitrogenase molybdenum iron protein domain"/>
    <property type="match status" value="4"/>
</dbReference>
<dbReference type="NCBIfam" id="TIGR01283">
    <property type="entry name" value="nifE"/>
    <property type="match status" value="1"/>
</dbReference>
<sequence>MSLLRAKIQDVFNEPACEKNRGKDAKARKKGCSKPLTPGAAAGGCAFDGAKIVLQPITDAAHLVHGPLACEGNSWDNRGAASSGPTLWRTSFTTDLTELDVVMGRGERKLFKAIREIKEAYGPPAIFVYPTCVTALIGDDIEAVCKRAAEKFGLAVVPVNAPGFVGSKNLGNKFAGEALLEHVIGTVEPDDDGPYDINILGEFNLSGEFWLVKPLLDRLGIRVRACIPGDARYVDIAGAHRARAAMMVCSTALINLARKMDERWGIPFCEGSFYGITDTSEALRQISELLVKQGANPEILGRTELLIAEEEAIAWKKLAAYRPRLAGKRVLLNTGGVKSWSVVHALMEIGIEIVGTSVKKSTVEDKERIKQILKNDNHIFEHMAPRELYAMLSERKADILLSGGRTQFIALKAKTPWLDINQERQHPYAGYDGMVELVRQIDLAIQNPIWCQVREPAPWDCQPAVREELPRTKSETVTLHAVQEFSGTTAGDFGECRGKPMVRILPQTKAAAVNPLKSSQPLGAALAFLGVDGAMPLFHGSQGCTSFALVLFVRHFKEAIPLQTTAMDEVATILGGADHLEEAILNLKARTKPTLIGVCTTALVETRGEDCAGDIANIRLKRTKELAGTEVVLANTPDFDGAIEEGWAKAVTAMIEGITRPGEQARQSKKIVILPGWNLTVADIEHLRQMVESFGLQPVILPDVSGSLDGTLPDRWVTTTYGGTSVEDIRELGTAEQCIVIGEHMRRPAEVLHRLTGVSYVLFRSLTGLRDADRFVSLLSAVSGAAAPAGVRRRRAQLQDALLDGHFHFGGKKIAIAAEPDQLYQLASFFIGMGSEIAAAVTTAAMSKILEEVPAQSVQIGDLGDLEALGAGADLLVTHSHGRQAAQRLGIPLMRVGFPIFDQLGAQHKVTILYQGTRDLIFEVANIFEANGHAPTPEALDPLRKREMPDELRPSPLARD</sequence>
<organism evidence="10 11">
    <name type="scientific">Mesorhizobium caraganae</name>
    <dbReference type="NCBI Taxonomy" id="483206"/>
    <lineage>
        <taxon>Bacteria</taxon>
        <taxon>Pseudomonadati</taxon>
        <taxon>Pseudomonadota</taxon>
        <taxon>Alphaproteobacteria</taxon>
        <taxon>Hyphomicrobiales</taxon>
        <taxon>Phyllobacteriaceae</taxon>
        <taxon>Mesorhizobium</taxon>
    </lineage>
</organism>
<evidence type="ECO:0000313" key="11">
    <source>
        <dbReference type="Proteomes" id="UP001433071"/>
    </source>
</evidence>
<comment type="function">
    <text evidence="1">This protein may play a role in the biosynthesis of the prosthetic group of nitrogenase (FeMo cofactor).</text>
</comment>
<name>A0ABV1Z9U7_9HYPH</name>
<dbReference type="Gene3D" id="6.10.250.1090">
    <property type="match status" value="1"/>
</dbReference>
<dbReference type="InterPro" id="IPR049939">
    <property type="entry name" value="NifE-like"/>
</dbReference>
<evidence type="ECO:0000256" key="1">
    <source>
        <dbReference type="ARBA" id="ARBA00003171"/>
    </source>
</evidence>
<dbReference type="Gene3D" id="3.40.50.12380">
    <property type="entry name" value="Nitrogenase MoFe cofactor biosynthesis protein NifE, C-terminal"/>
    <property type="match status" value="1"/>
</dbReference>
<feature type="domain" description="Nitrogenase/oxidoreductase component 1" evidence="9">
    <location>
        <begin position="519"/>
        <end position="928"/>
    </location>
</feature>
<dbReference type="PANTHER" id="PTHR42956">
    <property type="entry name" value="NITROGENASE IRON-MOLYBDENUM COFACTOR BIOSYNTHESIS PROTEIN NIFE"/>
    <property type="match status" value="1"/>
</dbReference>
<protein>
    <recommendedName>
        <fullName evidence="4">Nitrogenase iron-molybdenum cofactor biosynthesis protein NifE</fullName>
    </recommendedName>
    <alternativeName>
        <fullName evidence="5">Nitrogenase iron-molybdenum cofactor biosynthesis protein NifN</fullName>
    </alternativeName>
</protein>
<feature type="region of interest" description="Disordered" evidence="8">
    <location>
        <begin position="935"/>
        <end position="960"/>
    </location>
</feature>
<comment type="similarity">
    <text evidence="3 7">Belongs to the NifD/NifK/NifE/NifN family.</text>
</comment>
<dbReference type="InterPro" id="IPR000510">
    <property type="entry name" value="Nase/OxRdtase_comp1"/>
</dbReference>
<evidence type="ECO:0000256" key="6">
    <source>
        <dbReference type="ARBA" id="ARBA00023231"/>
    </source>
</evidence>
<comment type="caution">
    <text evidence="10">The sequence shown here is derived from an EMBL/GenBank/DDBJ whole genome shotgun (WGS) entry which is preliminary data.</text>
</comment>
<reference evidence="10 11" key="1">
    <citation type="journal article" date="2024" name="Proc. Natl. Acad. Sci. U.S.A.">
        <title>The evolutionary genomics of adaptation to stress in wild rhizobium bacteria.</title>
        <authorList>
            <person name="Kehlet-Delgado H."/>
            <person name="Montoya A.P."/>
            <person name="Jensen K.T."/>
            <person name="Wendlandt C.E."/>
            <person name="Dexheimer C."/>
            <person name="Roberts M."/>
            <person name="Torres Martinez L."/>
            <person name="Friesen M.L."/>
            <person name="Griffitts J.S."/>
            <person name="Porter S.S."/>
        </authorList>
    </citation>
    <scope>NUCLEOTIDE SEQUENCE [LARGE SCALE GENOMIC DNA]</scope>
    <source>
        <strain evidence="10 11">M0641</strain>
    </source>
</reference>
<keyword evidence="6 7" id="KW-0535">Nitrogen fixation</keyword>
<dbReference type="PROSITE" id="PS00699">
    <property type="entry name" value="NITROGENASE_1_1"/>
    <property type="match status" value="2"/>
</dbReference>
<dbReference type="InterPro" id="IPR005973">
    <property type="entry name" value="NifE"/>
</dbReference>
<dbReference type="CDD" id="cd01966">
    <property type="entry name" value="Nitrogenase_NifN_1"/>
    <property type="match status" value="1"/>
</dbReference>
<evidence type="ECO:0000256" key="4">
    <source>
        <dbReference type="ARBA" id="ARBA00013280"/>
    </source>
</evidence>
<dbReference type="NCBIfam" id="TIGR01285">
    <property type="entry name" value="nifN"/>
    <property type="match status" value="1"/>
</dbReference>
<dbReference type="CDD" id="cd01968">
    <property type="entry name" value="Nitrogenase_NifE_I"/>
    <property type="match status" value="1"/>
</dbReference>
<dbReference type="InterPro" id="IPR005975">
    <property type="entry name" value="Nase_Mo-Fe_CF"/>
</dbReference>
<accession>A0ABV1Z9U7</accession>
<evidence type="ECO:0000256" key="7">
    <source>
        <dbReference type="RuleBase" id="RU004021"/>
    </source>
</evidence>
<evidence type="ECO:0000256" key="3">
    <source>
        <dbReference type="ARBA" id="ARBA00011002"/>
    </source>
</evidence>
<feature type="compositionally biased region" description="Basic and acidic residues" evidence="8">
    <location>
        <begin position="941"/>
        <end position="960"/>
    </location>
</feature>
<evidence type="ECO:0000259" key="9">
    <source>
        <dbReference type="Pfam" id="PF00148"/>
    </source>
</evidence>
<evidence type="ECO:0000256" key="2">
    <source>
        <dbReference type="ARBA" id="ARBA00005155"/>
    </source>
</evidence>
<gene>
    <name evidence="10" type="ORF">NKI36_30505</name>
</gene>
<dbReference type="RefSeq" id="WP_352562238.1">
    <property type="nucleotide sequence ID" value="NZ_JAMYQB010000042.1"/>
</dbReference>
<dbReference type="InterPro" id="IPR000318">
    <property type="entry name" value="Nase_comp1_CS"/>
</dbReference>
<evidence type="ECO:0000256" key="5">
    <source>
        <dbReference type="ARBA" id="ARBA00013282"/>
    </source>
</evidence>
<dbReference type="Proteomes" id="UP001433071">
    <property type="component" value="Unassembled WGS sequence"/>
</dbReference>
<evidence type="ECO:0000313" key="10">
    <source>
        <dbReference type="EMBL" id="MER9408326.1"/>
    </source>
</evidence>
<dbReference type="PANTHER" id="PTHR42956:SF1">
    <property type="entry name" value="NITROGENASE IRON-MOLYBDENUM COFACTOR BIOSYNTHESIS PROTEIN NIFE"/>
    <property type="match status" value="1"/>
</dbReference>
<keyword evidence="11" id="KW-1185">Reference proteome</keyword>